<keyword evidence="1" id="KW-1133">Transmembrane helix</keyword>
<name>A0ABT7Z830_9ACTN</name>
<feature type="transmembrane region" description="Helical" evidence="1">
    <location>
        <begin position="96"/>
        <end position="115"/>
    </location>
</feature>
<feature type="transmembrane region" description="Helical" evidence="1">
    <location>
        <begin position="135"/>
        <end position="153"/>
    </location>
</feature>
<feature type="transmembrane region" description="Helical" evidence="1">
    <location>
        <begin position="229"/>
        <end position="251"/>
    </location>
</feature>
<evidence type="ECO:0000313" key="3">
    <source>
        <dbReference type="Proteomes" id="UP001174050"/>
    </source>
</evidence>
<keyword evidence="3" id="KW-1185">Reference proteome</keyword>
<evidence type="ECO:0000256" key="1">
    <source>
        <dbReference type="SAM" id="Phobius"/>
    </source>
</evidence>
<accession>A0ABT7Z830</accession>
<feature type="transmembrane region" description="Helical" evidence="1">
    <location>
        <begin position="56"/>
        <end position="76"/>
    </location>
</feature>
<feature type="transmembrane region" description="Helical" evidence="1">
    <location>
        <begin position="205"/>
        <end position="223"/>
    </location>
</feature>
<sequence length="259" mass="27758">MNGAAGRGARLMNSSITGMSPWILFSLLAGPGRYGLAAALALAVAVLLVLVRHRQIFLEVAGLVFFAVLTVIGMIVTADTLRWLDTYAGELSNLSIAALALVSVAVRAPLTVPYARKKVARAFWHTRDFQRTNVIITYAWGLAFLAAAVAGGVGDLVLHNPDNLWTGWIIQVSALVTAARFTEWYPAVVRARLDPTEPVPPVRSLLMPFVGLLIPMGVLVLLLDAAPRWFAVALMVVGVVLARALTTEAVVARGEGREP</sequence>
<dbReference type="EMBL" id="JAUEPL010000023">
    <property type="protein sequence ID" value="MDN3295655.1"/>
    <property type="molecule type" value="Genomic_DNA"/>
</dbReference>
<organism evidence="2 3">
    <name type="scientific">Streptomyces ficellus</name>
    <dbReference type="NCBI Taxonomy" id="1977088"/>
    <lineage>
        <taxon>Bacteria</taxon>
        <taxon>Bacillati</taxon>
        <taxon>Actinomycetota</taxon>
        <taxon>Actinomycetes</taxon>
        <taxon>Kitasatosporales</taxon>
        <taxon>Streptomycetaceae</taxon>
        <taxon>Streptomyces</taxon>
    </lineage>
</organism>
<dbReference type="Proteomes" id="UP001174050">
    <property type="component" value="Unassembled WGS sequence"/>
</dbReference>
<proteinExistence type="predicted"/>
<keyword evidence="1" id="KW-0812">Transmembrane</keyword>
<gene>
    <name evidence="2" type="ORF">QWM81_16665</name>
</gene>
<keyword evidence="1" id="KW-0472">Membrane</keyword>
<evidence type="ECO:0000313" key="2">
    <source>
        <dbReference type="EMBL" id="MDN3295655.1"/>
    </source>
</evidence>
<protein>
    <submittedName>
        <fullName evidence="2">Uncharacterized protein</fullName>
    </submittedName>
</protein>
<comment type="caution">
    <text evidence="2">The sequence shown here is derived from an EMBL/GenBank/DDBJ whole genome shotgun (WGS) entry which is preliminary data.</text>
</comment>
<feature type="transmembrane region" description="Helical" evidence="1">
    <location>
        <begin position="22"/>
        <end position="49"/>
    </location>
</feature>
<reference evidence="2" key="1">
    <citation type="submission" date="2023-06" db="EMBL/GenBank/DDBJ databases">
        <title>WGS-Sequencing of Streptomyces ficellus isolate 21 collected from sand in Gara Djebilet Iron Mine in Algeria.</title>
        <authorList>
            <person name="Zegers G.P."/>
            <person name="Gomez A."/>
            <person name="Gueddou A."/>
            <person name="Zahara A.F."/>
            <person name="Worth M."/>
            <person name="Sevigny J.L."/>
            <person name="Tisa L."/>
        </authorList>
    </citation>
    <scope>NUCLEOTIDE SEQUENCE</scope>
    <source>
        <strain evidence="2">AS11</strain>
    </source>
</reference>
<dbReference type="RefSeq" id="WP_290112797.1">
    <property type="nucleotide sequence ID" value="NZ_JAUEPL010000023.1"/>
</dbReference>